<dbReference type="Proteomes" id="UP001138894">
    <property type="component" value="Unassembled WGS sequence"/>
</dbReference>
<name>A0A9X1FCT2_9FLAO</name>
<dbReference type="RefSeq" id="WP_218547668.1">
    <property type="nucleotide sequence ID" value="NZ_JAGSPD010000016.1"/>
</dbReference>
<keyword evidence="3" id="KW-0067">ATP-binding</keyword>
<dbReference type="SMART" id="SM00797">
    <property type="entry name" value="AHS2"/>
    <property type="match status" value="1"/>
</dbReference>
<sequence>MFKVLKSGFYSTIQDNGRFGYRKYGVPISGAMDLYSSQFANALLGNKNDAAVLEMTMLGGAFQFSKPSLIAISGAYMNPKLNEKVIRQNTVFKVKTSDILRFGQVTKGFRTYMAVKGGLKSDFVLESRSQYSPITKFRSISKGDILNYNDYDNEFIESNVSVKYNASILSDKTLEVYTGAEFNLLSNNQKELLLNMELRVSKQNNRMAYQLEPLFSNAFAPMITSPVLPGTVQLTPKGNLIVLMRDCQTTGGYPRVLQLTERAINILSQKTTGNTLKIRLKDR</sequence>
<organism evidence="5 6">
    <name type="scientific">Winogradskyella luteola</name>
    <dbReference type="NCBI Taxonomy" id="2828330"/>
    <lineage>
        <taxon>Bacteria</taxon>
        <taxon>Pseudomonadati</taxon>
        <taxon>Bacteroidota</taxon>
        <taxon>Flavobacteriia</taxon>
        <taxon>Flavobacteriales</taxon>
        <taxon>Flavobacteriaceae</taxon>
        <taxon>Winogradskyella</taxon>
    </lineage>
</organism>
<keyword evidence="6" id="KW-1185">Reference proteome</keyword>
<dbReference type="InterPro" id="IPR052708">
    <property type="entry name" value="PxpC"/>
</dbReference>
<keyword evidence="1" id="KW-0547">Nucleotide-binding</keyword>
<dbReference type="InterPro" id="IPR003778">
    <property type="entry name" value="CT_A_B"/>
</dbReference>
<dbReference type="Pfam" id="PF02626">
    <property type="entry name" value="CT_A_B"/>
    <property type="match status" value="1"/>
</dbReference>
<dbReference type="AlphaFoldDB" id="A0A9X1FCT2"/>
<reference evidence="5" key="1">
    <citation type="submission" date="2021-04" db="EMBL/GenBank/DDBJ databases">
        <authorList>
            <person name="Pira H."/>
            <person name="Risdian C."/>
            <person name="Wink J."/>
        </authorList>
    </citation>
    <scope>NUCLEOTIDE SEQUENCE</scope>
    <source>
        <strain evidence="5">WHY3</strain>
    </source>
</reference>
<evidence type="ECO:0000259" key="4">
    <source>
        <dbReference type="SMART" id="SM00797"/>
    </source>
</evidence>
<dbReference type="EMBL" id="JAGSPD010000016">
    <property type="protein sequence ID" value="MBV7270500.1"/>
    <property type="molecule type" value="Genomic_DNA"/>
</dbReference>
<dbReference type="PANTHER" id="PTHR43309:SF5">
    <property type="entry name" value="5-OXOPROLINASE SUBUNIT C"/>
    <property type="match status" value="1"/>
</dbReference>
<gene>
    <name evidence="5" type="ORF">KCG49_15030</name>
</gene>
<dbReference type="PANTHER" id="PTHR43309">
    <property type="entry name" value="5-OXOPROLINASE SUBUNIT C"/>
    <property type="match status" value="1"/>
</dbReference>
<comment type="caution">
    <text evidence="5">The sequence shown here is derived from an EMBL/GenBank/DDBJ whole genome shotgun (WGS) entry which is preliminary data.</text>
</comment>
<accession>A0A9X1FCT2</accession>
<dbReference type="GO" id="GO:0005524">
    <property type="term" value="F:ATP binding"/>
    <property type="evidence" value="ECO:0007669"/>
    <property type="project" value="UniProtKB-KW"/>
</dbReference>
<evidence type="ECO:0000256" key="3">
    <source>
        <dbReference type="ARBA" id="ARBA00022840"/>
    </source>
</evidence>
<evidence type="ECO:0000313" key="6">
    <source>
        <dbReference type="Proteomes" id="UP001138894"/>
    </source>
</evidence>
<dbReference type="GO" id="GO:0016787">
    <property type="term" value="F:hydrolase activity"/>
    <property type="evidence" value="ECO:0007669"/>
    <property type="project" value="UniProtKB-KW"/>
</dbReference>
<keyword evidence="2" id="KW-0378">Hydrolase</keyword>
<proteinExistence type="predicted"/>
<evidence type="ECO:0000256" key="1">
    <source>
        <dbReference type="ARBA" id="ARBA00022741"/>
    </source>
</evidence>
<feature type="domain" description="Carboxyltransferase" evidence="4">
    <location>
        <begin position="23"/>
        <end position="283"/>
    </location>
</feature>
<evidence type="ECO:0000313" key="5">
    <source>
        <dbReference type="EMBL" id="MBV7270500.1"/>
    </source>
</evidence>
<evidence type="ECO:0000256" key="2">
    <source>
        <dbReference type="ARBA" id="ARBA00022801"/>
    </source>
</evidence>
<protein>
    <submittedName>
        <fullName evidence="5">Biotin-dependent carboxyltransferase family protein</fullName>
    </submittedName>
</protein>